<keyword evidence="15" id="KW-1185">Reference proteome</keyword>
<protein>
    <recommendedName>
        <fullName evidence="4 11">Diacylglycerol O-acyltransferase</fullName>
        <ecNumber evidence="4 11">2.3.1.20</ecNumber>
    </recommendedName>
</protein>
<evidence type="ECO:0000259" key="13">
    <source>
        <dbReference type="Pfam" id="PF06974"/>
    </source>
</evidence>
<keyword evidence="8 11" id="KW-0443">Lipid metabolism</keyword>
<dbReference type="UniPathway" id="UPA00282"/>
<evidence type="ECO:0000256" key="11">
    <source>
        <dbReference type="RuleBase" id="RU361241"/>
    </source>
</evidence>
<evidence type="ECO:0000256" key="1">
    <source>
        <dbReference type="ARBA" id="ARBA00004771"/>
    </source>
</evidence>
<comment type="pathway">
    <text evidence="2">Lipid metabolism.</text>
</comment>
<dbReference type="NCBIfam" id="TIGR02946">
    <property type="entry name" value="acyl_WS_DGAT"/>
    <property type="match status" value="1"/>
</dbReference>
<dbReference type="PANTHER" id="PTHR31650">
    <property type="entry name" value="O-ACYLTRANSFERASE (WSD1-LIKE) FAMILY PROTEIN"/>
    <property type="match status" value="1"/>
</dbReference>
<comment type="pathway">
    <text evidence="1 11">Glycerolipid metabolism; triacylglycerol biosynthesis.</text>
</comment>
<proteinExistence type="inferred from homology"/>
<dbReference type="OrthoDB" id="9810950at2"/>
<reference evidence="14 15" key="1">
    <citation type="submission" date="2014-02" db="EMBL/GenBank/DDBJ databases">
        <title>Whole genome shotgun sequence of Rhodococcus wratislaviensis NBRC 100605.</title>
        <authorList>
            <person name="Hosoyama A."/>
            <person name="Tsuchikane K."/>
            <person name="Yoshida I."/>
            <person name="Ohji S."/>
            <person name="Ichikawa N."/>
            <person name="Yamazoe A."/>
            <person name="Fujita N."/>
        </authorList>
    </citation>
    <scope>NUCLEOTIDE SEQUENCE [LARGE SCALE GENOMIC DNA]</scope>
    <source>
        <strain evidence="14 15">NBRC 100605</strain>
    </source>
</reference>
<evidence type="ECO:0000256" key="4">
    <source>
        <dbReference type="ARBA" id="ARBA00013244"/>
    </source>
</evidence>
<comment type="caution">
    <text evidence="14">The sequence shown here is derived from an EMBL/GenBank/DDBJ whole genome shotgun (WGS) entry which is preliminary data.</text>
</comment>
<evidence type="ECO:0000256" key="7">
    <source>
        <dbReference type="ARBA" id="ARBA00022798"/>
    </source>
</evidence>
<dbReference type="GO" id="GO:0071731">
    <property type="term" value="P:response to nitric oxide"/>
    <property type="evidence" value="ECO:0007669"/>
    <property type="project" value="TreeGrafter"/>
</dbReference>
<evidence type="ECO:0000256" key="3">
    <source>
        <dbReference type="ARBA" id="ARBA00009587"/>
    </source>
</evidence>
<dbReference type="Pfam" id="PF06974">
    <property type="entry name" value="WS_DGAT_C"/>
    <property type="match status" value="1"/>
</dbReference>
<dbReference type="GO" id="GO:0006071">
    <property type="term" value="P:glycerol metabolic process"/>
    <property type="evidence" value="ECO:0007669"/>
    <property type="project" value="UniProtKB-KW"/>
</dbReference>
<evidence type="ECO:0000256" key="9">
    <source>
        <dbReference type="ARBA" id="ARBA00023315"/>
    </source>
</evidence>
<keyword evidence="5 11" id="KW-0444">Lipid biosynthesis</keyword>
<dbReference type="GO" id="GO:0001666">
    <property type="term" value="P:response to hypoxia"/>
    <property type="evidence" value="ECO:0007669"/>
    <property type="project" value="TreeGrafter"/>
</dbReference>
<comment type="catalytic activity">
    <reaction evidence="10 11">
        <text>an acyl-CoA + a 1,2-diacyl-sn-glycerol = a triacyl-sn-glycerol + CoA</text>
        <dbReference type="Rhea" id="RHEA:10868"/>
        <dbReference type="ChEBI" id="CHEBI:17815"/>
        <dbReference type="ChEBI" id="CHEBI:57287"/>
        <dbReference type="ChEBI" id="CHEBI:58342"/>
        <dbReference type="ChEBI" id="CHEBI:64615"/>
        <dbReference type="EC" id="2.3.1.20"/>
    </reaction>
</comment>
<dbReference type="PANTHER" id="PTHR31650:SF1">
    <property type="entry name" value="WAX ESTER SYNTHASE_DIACYLGLYCEROL ACYLTRANSFERASE 4-RELATED"/>
    <property type="match status" value="1"/>
</dbReference>
<evidence type="ECO:0000256" key="10">
    <source>
        <dbReference type="ARBA" id="ARBA00048109"/>
    </source>
</evidence>
<comment type="similarity">
    <text evidence="3 11">Belongs to the long-chain O-acyltransferase family.</text>
</comment>
<dbReference type="GO" id="GO:0051701">
    <property type="term" value="P:biological process involved in interaction with host"/>
    <property type="evidence" value="ECO:0007669"/>
    <property type="project" value="TreeGrafter"/>
</dbReference>
<keyword evidence="7 11" id="KW-0319">Glycerol metabolism</keyword>
<organism evidence="14 15">
    <name type="scientific">Rhodococcus wratislaviensis NBRC 100605</name>
    <dbReference type="NCBI Taxonomy" id="1219028"/>
    <lineage>
        <taxon>Bacteria</taxon>
        <taxon>Bacillati</taxon>
        <taxon>Actinomycetota</taxon>
        <taxon>Actinomycetes</taxon>
        <taxon>Mycobacteriales</taxon>
        <taxon>Nocardiaceae</taxon>
        <taxon>Rhodococcus</taxon>
    </lineage>
</organism>
<keyword evidence="9 11" id="KW-0012">Acyltransferase</keyword>
<gene>
    <name evidence="14" type="ORF">RW1_004_02310</name>
</gene>
<dbReference type="GO" id="GO:0004144">
    <property type="term" value="F:diacylglycerol O-acyltransferase activity"/>
    <property type="evidence" value="ECO:0007669"/>
    <property type="project" value="UniProtKB-EC"/>
</dbReference>
<evidence type="ECO:0000256" key="8">
    <source>
        <dbReference type="ARBA" id="ARBA00023098"/>
    </source>
</evidence>
<dbReference type="GO" id="GO:0019432">
    <property type="term" value="P:triglyceride biosynthetic process"/>
    <property type="evidence" value="ECO:0007669"/>
    <property type="project" value="UniProtKB-UniPathway"/>
</dbReference>
<dbReference type="InterPro" id="IPR009721">
    <property type="entry name" value="O-acyltransferase_WSD1_C"/>
</dbReference>
<evidence type="ECO:0000313" key="15">
    <source>
        <dbReference type="Proteomes" id="UP000019491"/>
    </source>
</evidence>
<dbReference type="SUPFAM" id="SSF52777">
    <property type="entry name" value="CoA-dependent acyltransferases"/>
    <property type="match status" value="1"/>
</dbReference>
<evidence type="ECO:0000256" key="2">
    <source>
        <dbReference type="ARBA" id="ARBA00005189"/>
    </source>
</evidence>
<evidence type="ECO:0000259" key="12">
    <source>
        <dbReference type="Pfam" id="PF03007"/>
    </source>
</evidence>
<dbReference type="GO" id="GO:0005886">
    <property type="term" value="C:plasma membrane"/>
    <property type="evidence" value="ECO:0007669"/>
    <property type="project" value="TreeGrafter"/>
</dbReference>
<feature type="domain" description="O-acyltransferase WSD1 C-terminal" evidence="13">
    <location>
        <begin position="310"/>
        <end position="455"/>
    </location>
</feature>
<accession>X0PX37</accession>
<sequence>MNVQVGIMPVTDSIFLLGESREHPMHVGSLELFTPPEDAGPDYVKSMHETLLKHTDVDPTFRKKPAGPVGSLGNLWWADEADVDLEYHVRHSALPAPYRVRELLTLTSRLHGTLLDRHRPLWEMYLIEGLSDGRFAIYTKLHHSLMDGVSGLRLLMRTLSTDPDVRDAPPPWNLPRRASANGAAPAPDLWSVVNGVRRTVGEVAGLAPASLRIARTAMGQHDMRFPYEAPRTMLNVPIGGARRFAAQSWPLERVHAVRKAAGVSVNDVVMAMCAGALRGYLEEQNALPDEPLIAMVPVSLRDEQKADAGGNAVGVTLCNLATDVDDPAERLTAISASMSQGKELFGSLTSMQALAWSAVNMSPIALTPVPGFVRFTPPPFNVIISNVPGPRKTMYWNGSRLDGIYPTSVVLDGQALNITLTTNGGNLDFGVIGCRRSVPSLQRILFYLETALGELEAALL</sequence>
<dbReference type="EC" id="2.3.1.20" evidence="4 11"/>
<evidence type="ECO:0000313" key="14">
    <source>
        <dbReference type="EMBL" id="GAF42877.1"/>
    </source>
</evidence>
<name>X0PX37_RHOWR</name>
<evidence type="ECO:0000256" key="5">
    <source>
        <dbReference type="ARBA" id="ARBA00022516"/>
    </source>
</evidence>
<dbReference type="InterPro" id="IPR014292">
    <property type="entry name" value="Acyl_transf_WS/DGAT"/>
</dbReference>
<keyword evidence="6 11" id="KW-0808">Transferase</keyword>
<evidence type="ECO:0000256" key="6">
    <source>
        <dbReference type="ARBA" id="ARBA00022679"/>
    </source>
</evidence>
<feature type="domain" description="O-acyltransferase WSD1-like N-terminal" evidence="12">
    <location>
        <begin position="11"/>
        <end position="269"/>
    </location>
</feature>
<dbReference type="AlphaFoldDB" id="X0PX37"/>
<dbReference type="InterPro" id="IPR045034">
    <property type="entry name" value="O-acyltransferase_WSD1-like"/>
</dbReference>
<dbReference type="EMBL" id="BAWF01000004">
    <property type="protein sequence ID" value="GAF42877.1"/>
    <property type="molecule type" value="Genomic_DNA"/>
</dbReference>
<dbReference type="Pfam" id="PF03007">
    <property type="entry name" value="WS_DGAT_cat"/>
    <property type="match status" value="1"/>
</dbReference>
<dbReference type="InterPro" id="IPR004255">
    <property type="entry name" value="O-acyltransferase_WSD1_N"/>
</dbReference>
<dbReference type="Proteomes" id="UP000019491">
    <property type="component" value="Unassembled WGS sequence"/>
</dbReference>